<sequence length="198" mass="22310">DDAKPRHLGGSLPVPNVQDLAARRDELTLTPTLLDRVPTPLPAKEQEQIPVVDLGRLLDLAGGREEEAARLRWACENWGFFQVVNHGTPEETVEEMKRNVMGFFALPLAEKAALAQEPGEIEGYGQAFVVSEEQTLDWADMFFLLTQPPSYRATSASGRPTLPRPRIAWRTTLRRCKGWQASCCEPWRRTWARGTTRT</sequence>
<dbReference type="SUPFAM" id="SSF51197">
    <property type="entry name" value="Clavaminate synthase-like"/>
    <property type="match status" value="1"/>
</dbReference>
<dbReference type="GO" id="GO:0046872">
    <property type="term" value="F:metal ion binding"/>
    <property type="evidence" value="ECO:0007669"/>
    <property type="project" value="UniProtKB-KW"/>
</dbReference>
<keyword evidence="6" id="KW-1185">Reference proteome</keyword>
<evidence type="ECO:0000259" key="4">
    <source>
        <dbReference type="Pfam" id="PF14226"/>
    </source>
</evidence>
<dbReference type="Gene3D" id="2.60.120.330">
    <property type="entry name" value="B-lactam Antibiotic, Isopenicillin N Synthase, Chain"/>
    <property type="match status" value="1"/>
</dbReference>
<organism evidence="5 6">
    <name type="scientific">Aegilops tauschii subsp. strangulata</name>
    <name type="common">Goatgrass</name>
    <dbReference type="NCBI Taxonomy" id="200361"/>
    <lineage>
        <taxon>Eukaryota</taxon>
        <taxon>Viridiplantae</taxon>
        <taxon>Streptophyta</taxon>
        <taxon>Embryophyta</taxon>
        <taxon>Tracheophyta</taxon>
        <taxon>Spermatophyta</taxon>
        <taxon>Magnoliopsida</taxon>
        <taxon>Liliopsida</taxon>
        <taxon>Poales</taxon>
        <taxon>Poaceae</taxon>
        <taxon>BOP clade</taxon>
        <taxon>Pooideae</taxon>
        <taxon>Triticodae</taxon>
        <taxon>Triticeae</taxon>
        <taxon>Triticinae</taxon>
        <taxon>Aegilops</taxon>
    </lineage>
</organism>
<dbReference type="AlphaFoldDB" id="A0A453DPS2"/>
<dbReference type="InterPro" id="IPR027443">
    <property type="entry name" value="IPNS-like_sf"/>
</dbReference>
<reference evidence="5" key="3">
    <citation type="journal article" date="2017" name="Nature">
        <title>Genome sequence of the progenitor of the wheat D genome Aegilops tauschii.</title>
        <authorList>
            <person name="Luo M.C."/>
            <person name="Gu Y.Q."/>
            <person name="Puiu D."/>
            <person name="Wang H."/>
            <person name="Twardziok S.O."/>
            <person name="Deal K.R."/>
            <person name="Huo N."/>
            <person name="Zhu T."/>
            <person name="Wang L."/>
            <person name="Wang Y."/>
            <person name="McGuire P.E."/>
            <person name="Liu S."/>
            <person name="Long H."/>
            <person name="Ramasamy R.K."/>
            <person name="Rodriguez J.C."/>
            <person name="Van S.L."/>
            <person name="Yuan L."/>
            <person name="Wang Z."/>
            <person name="Xia Z."/>
            <person name="Xiao L."/>
            <person name="Anderson O.D."/>
            <person name="Ouyang S."/>
            <person name="Liang Y."/>
            <person name="Zimin A.V."/>
            <person name="Pertea G."/>
            <person name="Qi P."/>
            <person name="Bennetzen J.L."/>
            <person name="Dai X."/>
            <person name="Dawson M.W."/>
            <person name="Muller H.G."/>
            <person name="Kugler K."/>
            <person name="Rivarola-Duarte L."/>
            <person name="Spannagl M."/>
            <person name="Mayer K.F.X."/>
            <person name="Lu F.H."/>
            <person name="Bevan M.W."/>
            <person name="Leroy P."/>
            <person name="Li P."/>
            <person name="You F.M."/>
            <person name="Sun Q."/>
            <person name="Liu Z."/>
            <person name="Lyons E."/>
            <person name="Wicker T."/>
            <person name="Salzberg S.L."/>
            <person name="Devos K.M."/>
            <person name="Dvorak J."/>
        </authorList>
    </citation>
    <scope>NUCLEOTIDE SEQUENCE [LARGE SCALE GENOMIC DNA]</scope>
    <source>
        <strain evidence="5">cv. AL8/78</strain>
    </source>
</reference>
<keyword evidence="2" id="KW-0560">Oxidoreductase</keyword>
<evidence type="ECO:0000256" key="1">
    <source>
        <dbReference type="ARBA" id="ARBA00022723"/>
    </source>
</evidence>
<evidence type="ECO:0000313" key="6">
    <source>
        <dbReference type="Proteomes" id="UP000015105"/>
    </source>
</evidence>
<evidence type="ECO:0000256" key="3">
    <source>
        <dbReference type="ARBA" id="ARBA00023004"/>
    </source>
</evidence>
<evidence type="ECO:0000313" key="5">
    <source>
        <dbReference type="EnsemblPlants" id="AET3Gv20028400.2"/>
    </source>
</evidence>
<dbReference type="GO" id="GO:0016491">
    <property type="term" value="F:oxidoreductase activity"/>
    <property type="evidence" value="ECO:0007669"/>
    <property type="project" value="UniProtKB-KW"/>
</dbReference>
<dbReference type="InterPro" id="IPR050295">
    <property type="entry name" value="Plant_2OG-oxidoreductases"/>
</dbReference>
<reference evidence="6" key="2">
    <citation type="journal article" date="2017" name="Nat. Plants">
        <title>The Aegilops tauschii genome reveals multiple impacts of transposons.</title>
        <authorList>
            <person name="Zhao G."/>
            <person name="Zou C."/>
            <person name="Li K."/>
            <person name="Wang K."/>
            <person name="Li T."/>
            <person name="Gao L."/>
            <person name="Zhang X."/>
            <person name="Wang H."/>
            <person name="Yang Z."/>
            <person name="Liu X."/>
            <person name="Jiang W."/>
            <person name="Mao L."/>
            <person name="Kong X."/>
            <person name="Jiao Y."/>
            <person name="Jia J."/>
        </authorList>
    </citation>
    <scope>NUCLEOTIDE SEQUENCE [LARGE SCALE GENOMIC DNA]</scope>
    <source>
        <strain evidence="6">cv. AL8/78</strain>
    </source>
</reference>
<protein>
    <recommendedName>
        <fullName evidence="4">Non-haem dioxygenase N-terminal domain-containing protein</fullName>
    </recommendedName>
</protein>
<dbReference type="PANTHER" id="PTHR47991">
    <property type="entry name" value="OXOGLUTARATE/IRON-DEPENDENT DIOXYGENASE"/>
    <property type="match status" value="1"/>
</dbReference>
<dbReference type="Proteomes" id="UP000015105">
    <property type="component" value="Chromosome 3D"/>
</dbReference>
<accession>A0A453DPS2</accession>
<dbReference type="Pfam" id="PF14226">
    <property type="entry name" value="DIOX_N"/>
    <property type="match status" value="1"/>
</dbReference>
<reference evidence="6" key="1">
    <citation type="journal article" date="2014" name="Science">
        <title>Ancient hybridizations among the ancestral genomes of bread wheat.</title>
        <authorList>
            <consortium name="International Wheat Genome Sequencing Consortium,"/>
            <person name="Marcussen T."/>
            <person name="Sandve S.R."/>
            <person name="Heier L."/>
            <person name="Spannagl M."/>
            <person name="Pfeifer M."/>
            <person name="Jakobsen K.S."/>
            <person name="Wulff B.B."/>
            <person name="Steuernagel B."/>
            <person name="Mayer K.F."/>
            <person name="Olsen O.A."/>
        </authorList>
    </citation>
    <scope>NUCLEOTIDE SEQUENCE [LARGE SCALE GENOMIC DNA]</scope>
    <source>
        <strain evidence="6">cv. AL8/78</strain>
    </source>
</reference>
<keyword evidence="3" id="KW-0408">Iron</keyword>
<feature type="domain" description="Non-haem dioxygenase N-terminal" evidence="4">
    <location>
        <begin position="49"/>
        <end position="150"/>
    </location>
</feature>
<evidence type="ECO:0000256" key="2">
    <source>
        <dbReference type="ARBA" id="ARBA00023002"/>
    </source>
</evidence>
<proteinExistence type="predicted"/>
<dbReference type="Gramene" id="AET3Gv20028400.2">
    <property type="protein sequence ID" value="AET3Gv20028400.2"/>
    <property type="gene ID" value="AET3Gv20028400"/>
</dbReference>
<reference evidence="5" key="5">
    <citation type="journal article" date="2021" name="G3 (Bethesda)">
        <title>Aegilops tauschii genome assembly Aet v5.0 features greater sequence contiguity and improved annotation.</title>
        <authorList>
            <person name="Wang L."/>
            <person name="Zhu T."/>
            <person name="Rodriguez J.C."/>
            <person name="Deal K.R."/>
            <person name="Dubcovsky J."/>
            <person name="McGuire P.E."/>
            <person name="Lux T."/>
            <person name="Spannagl M."/>
            <person name="Mayer K.F.X."/>
            <person name="Baldrich P."/>
            <person name="Meyers B.C."/>
            <person name="Huo N."/>
            <person name="Gu Y.Q."/>
            <person name="Zhou H."/>
            <person name="Devos K.M."/>
            <person name="Bennetzen J.L."/>
            <person name="Unver T."/>
            <person name="Budak H."/>
            <person name="Gulick P.J."/>
            <person name="Galiba G."/>
            <person name="Kalapos B."/>
            <person name="Nelson D.R."/>
            <person name="Li P."/>
            <person name="You F.M."/>
            <person name="Luo M.C."/>
            <person name="Dvorak J."/>
        </authorList>
    </citation>
    <scope>NUCLEOTIDE SEQUENCE [LARGE SCALE GENOMIC DNA]</scope>
    <source>
        <strain evidence="5">cv. AL8/78</strain>
    </source>
</reference>
<dbReference type="EnsemblPlants" id="AET3Gv20028400.2">
    <property type="protein sequence ID" value="AET3Gv20028400.2"/>
    <property type="gene ID" value="AET3Gv20028400"/>
</dbReference>
<name>A0A453DPS2_AEGTS</name>
<keyword evidence="1" id="KW-0479">Metal-binding</keyword>
<dbReference type="InterPro" id="IPR026992">
    <property type="entry name" value="DIOX_N"/>
</dbReference>
<reference evidence="5" key="4">
    <citation type="submission" date="2019-03" db="UniProtKB">
        <authorList>
            <consortium name="EnsemblPlants"/>
        </authorList>
    </citation>
    <scope>IDENTIFICATION</scope>
</reference>